<keyword evidence="4" id="KW-1185">Reference proteome</keyword>
<evidence type="ECO:0000256" key="2">
    <source>
        <dbReference type="SAM" id="Phobius"/>
    </source>
</evidence>
<name>A0AAN7AFT0_9PEZI</name>
<feature type="compositionally biased region" description="Low complexity" evidence="1">
    <location>
        <begin position="226"/>
        <end position="239"/>
    </location>
</feature>
<reference evidence="3" key="1">
    <citation type="journal article" date="2023" name="Mol. Phylogenet. Evol.">
        <title>Genome-scale phylogeny and comparative genomics of the fungal order Sordariales.</title>
        <authorList>
            <person name="Hensen N."/>
            <person name="Bonometti L."/>
            <person name="Westerberg I."/>
            <person name="Brannstrom I.O."/>
            <person name="Guillou S."/>
            <person name="Cros-Aarteil S."/>
            <person name="Calhoun S."/>
            <person name="Haridas S."/>
            <person name="Kuo A."/>
            <person name="Mondo S."/>
            <person name="Pangilinan J."/>
            <person name="Riley R."/>
            <person name="LaButti K."/>
            <person name="Andreopoulos B."/>
            <person name="Lipzen A."/>
            <person name="Chen C."/>
            <person name="Yan M."/>
            <person name="Daum C."/>
            <person name="Ng V."/>
            <person name="Clum A."/>
            <person name="Steindorff A."/>
            <person name="Ohm R.A."/>
            <person name="Martin F."/>
            <person name="Silar P."/>
            <person name="Natvig D.O."/>
            <person name="Lalanne C."/>
            <person name="Gautier V."/>
            <person name="Ament-Velasquez S.L."/>
            <person name="Kruys A."/>
            <person name="Hutchinson M.I."/>
            <person name="Powell A.J."/>
            <person name="Barry K."/>
            <person name="Miller A.N."/>
            <person name="Grigoriev I.V."/>
            <person name="Debuchy R."/>
            <person name="Gladieux P."/>
            <person name="Hiltunen Thoren M."/>
            <person name="Johannesson H."/>
        </authorList>
    </citation>
    <scope>NUCLEOTIDE SEQUENCE</scope>
    <source>
        <strain evidence="3">PSN309</strain>
    </source>
</reference>
<feature type="compositionally biased region" description="Low complexity" evidence="1">
    <location>
        <begin position="355"/>
        <end position="364"/>
    </location>
</feature>
<feature type="region of interest" description="Disordered" evidence="1">
    <location>
        <begin position="355"/>
        <end position="406"/>
    </location>
</feature>
<feature type="transmembrane region" description="Helical" evidence="2">
    <location>
        <begin position="61"/>
        <end position="84"/>
    </location>
</feature>
<feature type="transmembrane region" description="Helical" evidence="2">
    <location>
        <begin position="106"/>
        <end position="132"/>
    </location>
</feature>
<evidence type="ECO:0000256" key="1">
    <source>
        <dbReference type="SAM" id="MobiDB-lite"/>
    </source>
</evidence>
<dbReference type="EMBL" id="MU864411">
    <property type="protein sequence ID" value="KAK4186996.1"/>
    <property type="molecule type" value="Genomic_DNA"/>
</dbReference>
<organism evidence="3 4">
    <name type="scientific">Podospora australis</name>
    <dbReference type="NCBI Taxonomy" id="1536484"/>
    <lineage>
        <taxon>Eukaryota</taxon>
        <taxon>Fungi</taxon>
        <taxon>Dikarya</taxon>
        <taxon>Ascomycota</taxon>
        <taxon>Pezizomycotina</taxon>
        <taxon>Sordariomycetes</taxon>
        <taxon>Sordariomycetidae</taxon>
        <taxon>Sordariales</taxon>
        <taxon>Podosporaceae</taxon>
        <taxon>Podospora</taxon>
    </lineage>
</organism>
<protein>
    <submittedName>
        <fullName evidence="3">Uncharacterized protein</fullName>
    </submittedName>
</protein>
<reference evidence="3" key="2">
    <citation type="submission" date="2023-05" db="EMBL/GenBank/DDBJ databases">
        <authorList>
            <consortium name="Lawrence Berkeley National Laboratory"/>
            <person name="Steindorff A."/>
            <person name="Hensen N."/>
            <person name="Bonometti L."/>
            <person name="Westerberg I."/>
            <person name="Brannstrom I.O."/>
            <person name="Guillou S."/>
            <person name="Cros-Aarteil S."/>
            <person name="Calhoun S."/>
            <person name="Haridas S."/>
            <person name="Kuo A."/>
            <person name="Mondo S."/>
            <person name="Pangilinan J."/>
            <person name="Riley R."/>
            <person name="Labutti K."/>
            <person name="Andreopoulos B."/>
            <person name="Lipzen A."/>
            <person name="Chen C."/>
            <person name="Yanf M."/>
            <person name="Daum C."/>
            <person name="Ng V."/>
            <person name="Clum A."/>
            <person name="Ohm R."/>
            <person name="Martin F."/>
            <person name="Silar P."/>
            <person name="Natvig D."/>
            <person name="Lalanne C."/>
            <person name="Gautier V."/>
            <person name="Ament-Velasquez S.L."/>
            <person name="Kruys A."/>
            <person name="Hutchinson M.I."/>
            <person name="Powell A.J."/>
            <person name="Barry K."/>
            <person name="Miller A.N."/>
            <person name="Grigoriev I.V."/>
            <person name="Debuchy R."/>
            <person name="Gladieux P."/>
            <person name="Thoren M.H."/>
            <person name="Johannesson H."/>
        </authorList>
    </citation>
    <scope>NUCLEOTIDE SEQUENCE</scope>
    <source>
        <strain evidence="3">PSN309</strain>
    </source>
</reference>
<sequence>MLASPSFVESRSYHSATHQQSWLGPLVLAALTSMTVASVIGTSLSAVVFGSTHDLKNPGYGIAQSFVLFSSIFSFLYVLLHFLASRKGNALYLNFDPPIPSFKHQLHAWAIVVIRISVTFWATAIIAVAVGIHHGGGGHNTVRLDVSIFASTVGFVFGSVILCVVQFCTRPFDLPGVYPSETDDEFGSEGIFEDKPGGFAGGASSGSSSDDRTIRVKIGHRPKMPSKSTSNLSGSSSSSQTRAGKMTRVRRYILEAPTPMAAKPPDLPASDPEQAEITHRISPVEESLVPRVSASESYFTAGPVTLAKQQLQGRQRRGSARPVSPATVIYVGDNVGNSSTARLQRRDMNMTPATLATVTPAVMPAMPPSPPPSQPPPPPPPPPPKMYSVPGAWTLHPPGDGEPAFI</sequence>
<accession>A0AAN7AFT0</accession>
<feature type="transmembrane region" description="Helical" evidence="2">
    <location>
        <begin position="144"/>
        <end position="167"/>
    </location>
</feature>
<keyword evidence="2" id="KW-0812">Transmembrane</keyword>
<dbReference type="AlphaFoldDB" id="A0AAN7AFT0"/>
<proteinExistence type="predicted"/>
<evidence type="ECO:0000313" key="3">
    <source>
        <dbReference type="EMBL" id="KAK4186996.1"/>
    </source>
</evidence>
<feature type="compositionally biased region" description="Pro residues" evidence="1">
    <location>
        <begin position="365"/>
        <end position="385"/>
    </location>
</feature>
<evidence type="ECO:0000313" key="4">
    <source>
        <dbReference type="Proteomes" id="UP001302126"/>
    </source>
</evidence>
<dbReference type="Proteomes" id="UP001302126">
    <property type="component" value="Unassembled WGS sequence"/>
</dbReference>
<comment type="caution">
    <text evidence="3">The sequence shown here is derived from an EMBL/GenBank/DDBJ whole genome shotgun (WGS) entry which is preliminary data.</text>
</comment>
<gene>
    <name evidence="3" type="ORF">QBC35DRAFT_385878</name>
</gene>
<keyword evidence="2" id="KW-0472">Membrane</keyword>
<keyword evidence="2" id="KW-1133">Transmembrane helix</keyword>
<feature type="region of interest" description="Disordered" evidence="1">
    <location>
        <begin position="218"/>
        <end position="246"/>
    </location>
</feature>
<feature type="transmembrane region" description="Helical" evidence="2">
    <location>
        <begin position="22"/>
        <end position="49"/>
    </location>
</feature>